<proteinExistence type="predicted"/>
<accession>A0ABT4RP93</accession>
<evidence type="ECO:0000313" key="2">
    <source>
        <dbReference type="Proteomes" id="UP001147700"/>
    </source>
</evidence>
<gene>
    <name evidence="1" type="ORF">OJ962_22970</name>
</gene>
<reference evidence="1" key="1">
    <citation type="submission" date="2022-10" db="EMBL/GenBank/DDBJ databases">
        <title>The WGS of Solirubrobacter sp. CPCC 204708.</title>
        <authorList>
            <person name="Jiang Z."/>
        </authorList>
    </citation>
    <scope>NUCLEOTIDE SEQUENCE</scope>
    <source>
        <strain evidence="1">CPCC 204708</strain>
    </source>
</reference>
<comment type="caution">
    <text evidence="1">The sequence shown here is derived from an EMBL/GenBank/DDBJ whole genome shotgun (WGS) entry which is preliminary data.</text>
</comment>
<sequence length="46" mass="5462">MTFAVDHGNNRWGRRLLGAHDQRDAREALLLEWCRSSEQRLRQQAI</sequence>
<organism evidence="1 2">
    <name type="scientific">Solirubrobacter deserti</name>
    <dbReference type="NCBI Taxonomy" id="2282478"/>
    <lineage>
        <taxon>Bacteria</taxon>
        <taxon>Bacillati</taxon>
        <taxon>Actinomycetota</taxon>
        <taxon>Thermoleophilia</taxon>
        <taxon>Solirubrobacterales</taxon>
        <taxon>Solirubrobacteraceae</taxon>
        <taxon>Solirubrobacter</taxon>
    </lineage>
</organism>
<protein>
    <submittedName>
        <fullName evidence="1">Uncharacterized protein</fullName>
    </submittedName>
</protein>
<dbReference type="Proteomes" id="UP001147700">
    <property type="component" value="Unassembled WGS sequence"/>
</dbReference>
<evidence type="ECO:0000313" key="1">
    <source>
        <dbReference type="EMBL" id="MDA0140379.1"/>
    </source>
</evidence>
<name>A0ABT4RP93_9ACTN</name>
<keyword evidence="2" id="KW-1185">Reference proteome</keyword>
<dbReference type="RefSeq" id="WP_202953300.1">
    <property type="nucleotide sequence ID" value="NZ_JAPCID010000038.1"/>
</dbReference>
<dbReference type="EMBL" id="JAPCID010000038">
    <property type="protein sequence ID" value="MDA0140379.1"/>
    <property type="molecule type" value="Genomic_DNA"/>
</dbReference>